<evidence type="ECO:0000256" key="1">
    <source>
        <dbReference type="SAM" id="Phobius"/>
    </source>
</evidence>
<reference evidence="2 3" key="1">
    <citation type="submission" date="2019-06" db="EMBL/GenBank/DDBJ databases">
        <title>Whole genome shotgun sequence of Glutamicibacter uratoxydans NBRC 15515.</title>
        <authorList>
            <person name="Hosoyama A."/>
            <person name="Uohara A."/>
            <person name="Ohji S."/>
            <person name="Ichikawa N."/>
        </authorList>
    </citation>
    <scope>NUCLEOTIDE SEQUENCE [LARGE SCALE GENOMIC DNA]</scope>
    <source>
        <strain evidence="2 3">NBRC 15515</strain>
    </source>
</reference>
<gene>
    <name evidence="2" type="ORF">AUR04nite_00680</name>
</gene>
<comment type="caution">
    <text evidence="2">The sequence shown here is derived from an EMBL/GenBank/DDBJ whole genome shotgun (WGS) entry which is preliminary data.</text>
</comment>
<evidence type="ECO:0000313" key="2">
    <source>
        <dbReference type="EMBL" id="GED04536.1"/>
    </source>
</evidence>
<keyword evidence="1" id="KW-1133">Transmembrane helix</keyword>
<keyword evidence="1" id="KW-0472">Membrane</keyword>
<name>A0A4Y4DHM8_GLUUR</name>
<proteinExistence type="predicted"/>
<keyword evidence="1" id="KW-0812">Transmembrane</keyword>
<accession>A0A4Y4DHM8</accession>
<keyword evidence="3" id="KW-1185">Reference proteome</keyword>
<dbReference type="RefSeq" id="WP_141360793.1">
    <property type="nucleotide sequence ID" value="NZ_BAAAJL010000007.1"/>
</dbReference>
<dbReference type="EMBL" id="BJNY01000001">
    <property type="protein sequence ID" value="GED04536.1"/>
    <property type="molecule type" value="Genomic_DNA"/>
</dbReference>
<feature type="transmembrane region" description="Helical" evidence="1">
    <location>
        <begin position="45"/>
        <end position="70"/>
    </location>
</feature>
<evidence type="ECO:0000313" key="3">
    <source>
        <dbReference type="Proteomes" id="UP000316612"/>
    </source>
</evidence>
<dbReference type="Proteomes" id="UP000316612">
    <property type="component" value="Unassembled WGS sequence"/>
</dbReference>
<dbReference type="AlphaFoldDB" id="A0A4Y4DHM8"/>
<organism evidence="2 3">
    <name type="scientific">Glutamicibacter uratoxydans</name>
    <name type="common">Arthrobacter uratoxydans</name>
    <dbReference type="NCBI Taxonomy" id="43667"/>
    <lineage>
        <taxon>Bacteria</taxon>
        <taxon>Bacillati</taxon>
        <taxon>Actinomycetota</taxon>
        <taxon>Actinomycetes</taxon>
        <taxon>Micrococcales</taxon>
        <taxon>Micrococcaceae</taxon>
        <taxon>Glutamicibacter</taxon>
    </lineage>
</organism>
<sequence>MKILKTTLTILAVTVLALLAIAGFLAVQALIIAGGAWFAFIVAGWFGWFAGVGYSVYFAVGICFWAFTIVTMLPTVGKRKFVNDLYTAHLKQKRANRRKKFEEFTEAFADMIEAQFSDKK</sequence>
<protein>
    <submittedName>
        <fullName evidence="2">Uncharacterized protein</fullName>
    </submittedName>
</protein>